<sequence length="241" mass="26319">MNDEYSVLIVGGAVVLVPVTDELAHYDDLIECLLLAQLAANKKIEKTAEIDWYSAYVQLLDNYWLRHSRARRQWSIEKDNVESLGDWVLTAMFSDAVDNSGAASVALRRLAGLSGTEPAMVLLRRHIQKSILASESGDGLASATAVRLLVVVANTPTSLTSVYLELATERVLGGNPLAELFQAEDVRGDVCMRYAGAYLSETLYAPARAAVALKIRDRLKDNVVRLTLPDEGAVRQLCAAD</sequence>
<evidence type="ECO:0000313" key="1">
    <source>
        <dbReference type="EMBL" id="EJZ56323.1"/>
    </source>
</evidence>
<reference evidence="1 2" key="1">
    <citation type="submission" date="2012-08" db="EMBL/GenBank/DDBJ databases">
        <title>The genome of cave-isolated P. fluorescens strain R124 demonstrates phenotypic adaptation to the mineral environment.</title>
        <authorList>
            <person name="Barton M.D."/>
            <person name="Petronio M."/>
            <person name="Giarrizzo J.G."/>
            <person name="Bowling B.V."/>
            <person name="Barton H.A."/>
        </authorList>
    </citation>
    <scope>NUCLEOTIDE SEQUENCE [LARGE SCALE GENOMIC DNA]</scope>
    <source>
        <strain evidence="1 2">R124</strain>
    </source>
</reference>
<proteinExistence type="predicted"/>
<dbReference type="Proteomes" id="UP000006045">
    <property type="component" value="Chromosome"/>
</dbReference>
<accession>A0A7U9CJJ6</accession>
<dbReference type="RefSeq" id="WP_003221265.1">
    <property type="nucleotide sequence ID" value="NZ_CM001561.1"/>
</dbReference>
<dbReference type="OrthoDB" id="7025630at2"/>
<organism evidence="1 2">
    <name type="scientific">Pseudomonas fluorescens R124</name>
    <dbReference type="NCBI Taxonomy" id="743713"/>
    <lineage>
        <taxon>Bacteria</taxon>
        <taxon>Pseudomonadati</taxon>
        <taxon>Pseudomonadota</taxon>
        <taxon>Gammaproteobacteria</taxon>
        <taxon>Pseudomonadales</taxon>
        <taxon>Pseudomonadaceae</taxon>
        <taxon>Pseudomonas</taxon>
    </lineage>
</organism>
<dbReference type="EMBL" id="CM001561">
    <property type="protein sequence ID" value="EJZ56323.1"/>
    <property type="molecule type" value="Genomic_DNA"/>
</dbReference>
<gene>
    <name evidence="1" type="ORF">I1A_000631</name>
</gene>
<protein>
    <submittedName>
        <fullName evidence="1">Uncharacterized protein</fullName>
    </submittedName>
</protein>
<dbReference type="AlphaFoldDB" id="A0A7U9CJJ6"/>
<name>A0A7U9CJJ6_PSEFL</name>
<evidence type="ECO:0000313" key="2">
    <source>
        <dbReference type="Proteomes" id="UP000006045"/>
    </source>
</evidence>